<accession>A0A2S7RWH9</accession>
<evidence type="ECO:0008006" key="3">
    <source>
        <dbReference type="Google" id="ProtNLM"/>
    </source>
</evidence>
<evidence type="ECO:0000313" key="2">
    <source>
        <dbReference type="Proteomes" id="UP000237934"/>
    </source>
</evidence>
<dbReference type="EMBL" id="PUAP01000016">
    <property type="protein sequence ID" value="PQF24257.1"/>
    <property type="molecule type" value="Genomic_DNA"/>
</dbReference>
<dbReference type="Proteomes" id="UP000237934">
    <property type="component" value="Unassembled WGS sequence"/>
</dbReference>
<protein>
    <recommendedName>
        <fullName evidence="3">CYTH domain-containing protein</fullName>
    </recommendedName>
</protein>
<comment type="caution">
    <text evidence="1">The sequence shown here is derived from an EMBL/GenBank/DDBJ whole genome shotgun (WGS) entry which is preliminary data.</text>
</comment>
<dbReference type="RefSeq" id="WP_104871206.1">
    <property type="nucleotide sequence ID" value="NZ_PUAP01000016.1"/>
</dbReference>
<dbReference type="AlphaFoldDB" id="A0A2S7RWH9"/>
<sequence>MRNLLKMTIKNWMMPALLFTIGISALTFFSEDVASASRESTVDTEVKFLLEPRLVLDEDGNLSSSFLQTLDLTVNRQRRIDMQFMDTLEQRFNDQGWIHRIRQRNWQNNWQLTYRKRFPLVWPVTEDSIQTAVKIAENEGFTEEDWEFEIDWSYDSAVLSVSSTRAVDLPLGVRPGTLPDTSLVQRLLIANQPALVPFTDYNQMINQTLTHGPVYFDRYEFTVPELGGSNALRIEVLSIKTEDGQGIEYIVEASFVGENQELAATEKQRNYLFDRLSTMENLVVPKSGLRTSTILQRYKHTQNA</sequence>
<proteinExistence type="predicted"/>
<evidence type="ECO:0000313" key="1">
    <source>
        <dbReference type="EMBL" id="PQF24257.1"/>
    </source>
</evidence>
<name>A0A2S7RWH9_ENTMU</name>
<gene>
    <name evidence="1" type="ORF">CUS89_04510</name>
</gene>
<organism evidence="1 2">
    <name type="scientific">Enterococcus mundtii</name>
    <dbReference type="NCBI Taxonomy" id="53346"/>
    <lineage>
        <taxon>Bacteria</taxon>
        <taxon>Bacillati</taxon>
        <taxon>Bacillota</taxon>
        <taxon>Bacilli</taxon>
        <taxon>Lactobacillales</taxon>
        <taxon>Enterococcaceae</taxon>
        <taxon>Enterococcus</taxon>
    </lineage>
</organism>
<reference evidence="1 2" key="1">
    <citation type="journal article" date="2018" name="Pathog. Dis.">
        <title>Whole-genome sequencing based characterization of antimicrobial resistance in Enterococcus.</title>
        <authorList>
            <person name="Tyson G."/>
        </authorList>
    </citation>
    <scope>NUCLEOTIDE SEQUENCE [LARGE SCALE GENOMIC DNA]</scope>
    <source>
        <strain evidence="1 2">CVM N55263</strain>
    </source>
</reference>